<reference evidence="3" key="1">
    <citation type="journal article" date="2020" name="Phytopathology">
        <title>Genome sequence of the chestnut blight fungus Cryphonectria parasitica EP155: A fundamental resource for an archetypical invasive plant pathogen.</title>
        <authorList>
            <person name="Crouch J.A."/>
            <person name="Dawe A."/>
            <person name="Aerts A."/>
            <person name="Barry K."/>
            <person name="Churchill A.C.L."/>
            <person name="Grimwood J."/>
            <person name="Hillman B."/>
            <person name="Milgroom M.G."/>
            <person name="Pangilinan J."/>
            <person name="Smith M."/>
            <person name="Salamov A."/>
            <person name="Schmutz J."/>
            <person name="Yadav J."/>
            <person name="Grigoriev I.V."/>
            <person name="Nuss D."/>
        </authorList>
    </citation>
    <scope>NUCLEOTIDE SEQUENCE</scope>
    <source>
        <strain evidence="3">EP155</strain>
    </source>
</reference>
<keyword evidence="1" id="KW-0732">Signal</keyword>
<accession>A0A9P4XV14</accession>
<dbReference type="Pfam" id="PF26641">
    <property type="entry name" value="DUF8213"/>
    <property type="match status" value="1"/>
</dbReference>
<dbReference type="OrthoDB" id="3660917at2759"/>
<evidence type="ECO:0000256" key="1">
    <source>
        <dbReference type="SAM" id="SignalP"/>
    </source>
</evidence>
<organism evidence="3 4">
    <name type="scientific">Cryphonectria parasitica (strain ATCC 38755 / EP155)</name>
    <dbReference type="NCBI Taxonomy" id="660469"/>
    <lineage>
        <taxon>Eukaryota</taxon>
        <taxon>Fungi</taxon>
        <taxon>Dikarya</taxon>
        <taxon>Ascomycota</taxon>
        <taxon>Pezizomycotina</taxon>
        <taxon>Sordariomycetes</taxon>
        <taxon>Sordariomycetidae</taxon>
        <taxon>Diaporthales</taxon>
        <taxon>Cryphonectriaceae</taxon>
        <taxon>Cryphonectria-Endothia species complex</taxon>
        <taxon>Cryphonectria</taxon>
    </lineage>
</organism>
<name>A0A9P4XV14_CRYP1</name>
<proteinExistence type="predicted"/>
<feature type="domain" description="DUF8213" evidence="2">
    <location>
        <begin position="30"/>
        <end position="154"/>
    </location>
</feature>
<keyword evidence="4" id="KW-1185">Reference proteome</keyword>
<dbReference type="GeneID" id="63838008"/>
<protein>
    <recommendedName>
        <fullName evidence="2">DUF8213 domain-containing protein</fullName>
    </recommendedName>
</protein>
<sequence>MFSTYLISLLTLGSIAHAMPNSPVSPLSRRSVTCLTVGATATATWTNAEGQTCTFKGVVGSNYGENASGGDYACNGRCGSACDGTAIGNVYTQDCFTHDICSYFELSTDGASDPNCGAAYVAAEDDLLLGYVDGCSQTNPDNAVAPPTTSPVCS</sequence>
<evidence type="ECO:0000313" key="3">
    <source>
        <dbReference type="EMBL" id="KAF3761812.1"/>
    </source>
</evidence>
<dbReference type="Proteomes" id="UP000803844">
    <property type="component" value="Unassembled WGS sequence"/>
</dbReference>
<dbReference type="EMBL" id="MU032351">
    <property type="protein sequence ID" value="KAF3761812.1"/>
    <property type="molecule type" value="Genomic_DNA"/>
</dbReference>
<feature type="signal peptide" evidence="1">
    <location>
        <begin position="1"/>
        <end position="18"/>
    </location>
</feature>
<dbReference type="RefSeq" id="XP_040772791.1">
    <property type="nucleotide sequence ID" value="XM_040920879.1"/>
</dbReference>
<gene>
    <name evidence="3" type="ORF">M406DRAFT_333859</name>
</gene>
<dbReference type="AlphaFoldDB" id="A0A9P4XV14"/>
<comment type="caution">
    <text evidence="3">The sequence shown here is derived from an EMBL/GenBank/DDBJ whole genome shotgun (WGS) entry which is preliminary data.</text>
</comment>
<dbReference type="InterPro" id="IPR058526">
    <property type="entry name" value="DUF8213"/>
</dbReference>
<feature type="chain" id="PRO_5040477111" description="DUF8213 domain-containing protein" evidence="1">
    <location>
        <begin position="19"/>
        <end position="154"/>
    </location>
</feature>
<evidence type="ECO:0000313" key="4">
    <source>
        <dbReference type="Proteomes" id="UP000803844"/>
    </source>
</evidence>
<evidence type="ECO:0000259" key="2">
    <source>
        <dbReference type="Pfam" id="PF26641"/>
    </source>
</evidence>